<sequence>MGILVVNVTLNRAHPQGLPIYGQIETTPGTEESLCLE</sequence>
<protein>
    <submittedName>
        <fullName evidence="1">Uncharacterized protein</fullName>
    </submittedName>
</protein>
<accession>B4W149</accession>
<dbReference type="HOGENOM" id="CLU_3342501_0_0_3"/>
<gene>
    <name evidence="1" type="ORF">MC7420_7561</name>
</gene>
<evidence type="ECO:0000313" key="2">
    <source>
        <dbReference type="Proteomes" id="UP000003835"/>
    </source>
</evidence>
<keyword evidence="2" id="KW-1185">Reference proteome</keyword>
<dbReference type="Proteomes" id="UP000003835">
    <property type="component" value="Unassembled WGS sequence"/>
</dbReference>
<proteinExistence type="predicted"/>
<organism evidence="1 2">
    <name type="scientific">Coleofasciculus chthonoplastes PCC 7420</name>
    <dbReference type="NCBI Taxonomy" id="118168"/>
    <lineage>
        <taxon>Bacteria</taxon>
        <taxon>Bacillati</taxon>
        <taxon>Cyanobacteriota</taxon>
        <taxon>Cyanophyceae</taxon>
        <taxon>Coleofasciculales</taxon>
        <taxon>Coleofasciculaceae</taxon>
        <taxon>Coleofasciculus</taxon>
    </lineage>
</organism>
<dbReference type="AlphaFoldDB" id="B4W149"/>
<name>B4W149_9CYAN</name>
<reference evidence="1 2" key="1">
    <citation type="submission" date="2008-07" db="EMBL/GenBank/DDBJ databases">
        <authorList>
            <person name="Tandeau de Marsac N."/>
            <person name="Ferriera S."/>
            <person name="Johnson J."/>
            <person name="Kravitz S."/>
            <person name="Beeson K."/>
            <person name="Sutton G."/>
            <person name="Rogers Y.-H."/>
            <person name="Friedman R."/>
            <person name="Frazier M."/>
            <person name="Venter J.C."/>
        </authorList>
    </citation>
    <scope>NUCLEOTIDE SEQUENCE [LARGE SCALE GENOMIC DNA]</scope>
    <source>
        <strain evidence="1 2">PCC 7420</strain>
    </source>
</reference>
<evidence type="ECO:0000313" key="1">
    <source>
        <dbReference type="EMBL" id="EDX72081.1"/>
    </source>
</evidence>
<dbReference type="EMBL" id="DS989867">
    <property type="protein sequence ID" value="EDX72081.1"/>
    <property type="molecule type" value="Genomic_DNA"/>
</dbReference>